<dbReference type="PANTHER" id="PTHR12011">
    <property type="entry name" value="ADHESION G-PROTEIN COUPLED RECEPTOR"/>
    <property type="match status" value="1"/>
</dbReference>
<feature type="region of interest" description="Disordered" evidence="17">
    <location>
        <begin position="355"/>
        <end position="376"/>
    </location>
</feature>
<proteinExistence type="inferred from homology"/>
<feature type="transmembrane region" description="Helical" evidence="18">
    <location>
        <begin position="803"/>
        <end position="830"/>
    </location>
</feature>
<feature type="transmembrane region" description="Helical" evidence="18">
    <location>
        <begin position="877"/>
        <end position="899"/>
    </location>
</feature>
<keyword evidence="6" id="KW-0732">Signal</keyword>
<feature type="compositionally biased region" description="Polar residues" evidence="17">
    <location>
        <begin position="68"/>
        <end position="89"/>
    </location>
</feature>
<evidence type="ECO:0000256" key="10">
    <source>
        <dbReference type="ARBA" id="ARBA00023157"/>
    </source>
</evidence>
<feature type="compositionally biased region" description="Low complexity" evidence="17">
    <location>
        <begin position="17"/>
        <end position="33"/>
    </location>
</feature>
<keyword evidence="3" id="KW-1003">Cell membrane</keyword>
<dbReference type="EMBL" id="BEZZ01001764">
    <property type="protein sequence ID" value="GCC20418.1"/>
    <property type="molecule type" value="Genomic_DNA"/>
</dbReference>
<keyword evidence="5 18" id="KW-0812">Transmembrane</keyword>
<feature type="region of interest" description="Disordered" evidence="17">
    <location>
        <begin position="1"/>
        <end position="146"/>
    </location>
</feature>
<feature type="domain" description="G-protein coupled receptors family 2 profile 2" evidence="20">
    <location>
        <begin position="642"/>
        <end position="900"/>
    </location>
</feature>
<evidence type="ECO:0000256" key="4">
    <source>
        <dbReference type="ARBA" id="ARBA00022553"/>
    </source>
</evidence>
<evidence type="ECO:0000259" key="19">
    <source>
        <dbReference type="PROSITE" id="PS50221"/>
    </source>
</evidence>
<evidence type="ECO:0000256" key="14">
    <source>
        <dbReference type="ARBA" id="ARBA00069918"/>
    </source>
</evidence>
<dbReference type="GO" id="GO:0007166">
    <property type="term" value="P:cell surface receptor signaling pathway"/>
    <property type="evidence" value="ECO:0007669"/>
    <property type="project" value="InterPro"/>
</dbReference>
<evidence type="ECO:0000256" key="7">
    <source>
        <dbReference type="ARBA" id="ARBA00022989"/>
    </source>
</evidence>
<dbReference type="SUPFAM" id="SSF81321">
    <property type="entry name" value="Family A G protein-coupled receptor-like"/>
    <property type="match status" value="1"/>
</dbReference>
<keyword evidence="12" id="KW-0325">Glycoprotein</keyword>
<dbReference type="STRING" id="137246.A0A401RQF4"/>
<evidence type="ECO:0000256" key="5">
    <source>
        <dbReference type="ARBA" id="ARBA00022692"/>
    </source>
</evidence>
<dbReference type="CDD" id="cd15997">
    <property type="entry name" value="7tmB2_GPR112"/>
    <property type="match status" value="1"/>
</dbReference>
<keyword evidence="9 18" id="KW-0472">Membrane</keyword>
<feature type="domain" description="GAIN-B" evidence="19">
    <location>
        <begin position="474"/>
        <end position="632"/>
    </location>
</feature>
<dbReference type="Pfam" id="PF26574">
    <property type="entry name" value="GAIN_ADGRG2"/>
    <property type="match status" value="1"/>
</dbReference>
<protein>
    <recommendedName>
        <fullName evidence="14">Adhesion G-protein coupled receptor G2</fullName>
    </recommendedName>
    <alternativeName>
        <fullName evidence="15">G-protein coupled receptor 64</fullName>
    </alternativeName>
</protein>
<dbReference type="InterPro" id="IPR000203">
    <property type="entry name" value="GPS"/>
</dbReference>
<dbReference type="GO" id="GO:0007189">
    <property type="term" value="P:adenylate cyclase-activating G protein-coupled receptor signaling pathway"/>
    <property type="evidence" value="ECO:0007669"/>
    <property type="project" value="TreeGrafter"/>
</dbReference>
<comment type="subunit">
    <text evidence="16">Heterodimer of 2 chains generated by proteolytic processing; the large extracellular N-terminal fragment and the membrane-bound C-terminal fragment predominantly remain associated and non-covalently linked. Interacts with CFTR.</text>
</comment>
<keyword evidence="7 18" id="KW-1133">Transmembrane helix</keyword>
<keyword evidence="11" id="KW-0675">Receptor</keyword>
<dbReference type="SMART" id="SM00303">
    <property type="entry name" value="GPS"/>
    <property type="match status" value="1"/>
</dbReference>
<dbReference type="Proteomes" id="UP000287033">
    <property type="component" value="Unassembled WGS sequence"/>
</dbReference>
<dbReference type="InterPro" id="IPR046338">
    <property type="entry name" value="GAIN_dom_sf"/>
</dbReference>
<feature type="compositionally biased region" description="Low complexity" evidence="17">
    <location>
        <begin position="91"/>
        <end position="133"/>
    </location>
</feature>
<dbReference type="GO" id="GO:0004930">
    <property type="term" value="F:G protein-coupled receptor activity"/>
    <property type="evidence" value="ECO:0007669"/>
    <property type="project" value="UniProtKB-KW"/>
</dbReference>
<dbReference type="PANTHER" id="PTHR12011:SF264">
    <property type="entry name" value="ADHESION G-PROTEIN COUPLED RECEPTOR G2"/>
    <property type="match status" value="1"/>
</dbReference>
<reference evidence="21 22" key="1">
    <citation type="journal article" date="2018" name="Nat. Ecol. Evol.">
        <title>Shark genomes provide insights into elasmobranch evolution and the origin of vertebrates.</title>
        <authorList>
            <person name="Hara Y"/>
            <person name="Yamaguchi K"/>
            <person name="Onimaru K"/>
            <person name="Kadota M"/>
            <person name="Koyanagi M"/>
            <person name="Keeley SD"/>
            <person name="Tatsumi K"/>
            <person name="Tanaka K"/>
            <person name="Motone F"/>
            <person name="Kageyama Y"/>
            <person name="Nozu R"/>
            <person name="Adachi N"/>
            <person name="Nishimura O"/>
            <person name="Nakagawa R"/>
            <person name="Tanegashima C"/>
            <person name="Kiyatake I"/>
            <person name="Matsumoto R"/>
            <person name="Murakumo K"/>
            <person name="Nishida K"/>
            <person name="Terakita A"/>
            <person name="Kuratani S"/>
            <person name="Sato K"/>
            <person name="Hyodo S Kuraku.S."/>
        </authorList>
    </citation>
    <scope>NUCLEOTIDE SEQUENCE [LARGE SCALE GENOMIC DNA]</scope>
</reference>
<keyword evidence="13" id="KW-0807">Transducer</keyword>
<dbReference type="Gene3D" id="1.20.1070.10">
    <property type="entry name" value="Rhodopsin 7-helix transmembrane proteins"/>
    <property type="match status" value="1"/>
</dbReference>
<keyword evidence="8" id="KW-0297">G-protein coupled receptor</keyword>
<dbReference type="Gene3D" id="2.60.220.50">
    <property type="match status" value="1"/>
</dbReference>
<evidence type="ECO:0000256" key="2">
    <source>
        <dbReference type="ARBA" id="ARBA00007343"/>
    </source>
</evidence>
<keyword evidence="4" id="KW-0597">Phosphoprotein</keyword>
<feature type="transmembrane region" description="Helical" evidence="18">
    <location>
        <begin position="748"/>
        <end position="768"/>
    </location>
</feature>
<dbReference type="PROSITE" id="PS50221">
    <property type="entry name" value="GAIN_B"/>
    <property type="match status" value="1"/>
</dbReference>
<gene>
    <name evidence="21" type="ORF">chiPu_0018978</name>
</gene>
<evidence type="ECO:0000256" key="12">
    <source>
        <dbReference type="ARBA" id="ARBA00023180"/>
    </source>
</evidence>
<feature type="transmembrane region" description="Helical" evidence="18">
    <location>
        <begin position="851"/>
        <end position="871"/>
    </location>
</feature>
<feature type="region of interest" description="Disordered" evidence="17">
    <location>
        <begin position="275"/>
        <end position="311"/>
    </location>
</feature>
<dbReference type="OrthoDB" id="10037534at2759"/>
<evidence type="ECO:0000256" key="17">
    <source>
        <dbReference type="SAM" id="MobiDB-lite"/>
    </source>
</evidence>
<evidence type="ECO:0000256" key="8">
    <source>
        <dbReference type="ARBA" id="ARBA00023040"/>
    </source>
</evidence>
<evidence type="ECO:0000256" key="6">
    <source>
        <dbReference type="ARBA" id="ARBA00022729"/>
    </source>
</evidence>
<evidence type="ECO:0000256" key="3">
    <source>
        <dbReference type="ARBA" id="ARBA00022475"/>
    </source>
</evidence>
<accession>A0A401RQF4</accession>
<comment type="similarity">
    <text evidence="2">Belongs to the G-protein coupled receptor 2 family. Adhesion G-protein coupled receptor (ADGR) subfamily.</text>
</comment>
<dbReference type="PRINTS" id="PR00249">
    <property type="entry name" value="GPCRSECRETIN"/>
</dbReference>
<evidence type="ECO:0000256" key="9">
    <source>
        <dbReference type="ARBA" id="ARBA00023136"/>
    </source>
</evidence>
<evidence type="ECO:0000256" key="16">
    <source>
        <dbReference type="ARBA" id="ARBA00093560"/>
    </source>
</evidence>
<dbReference type="Pfam" id="PF00002">
    <property type="entry name" value="7tm_2"/>
    <property type="match status" value="1"/>
</dbReference>
<keyword evidence="10" id="KW-1015">Disulfide bond</keyword>
<keyword evidence="22" id="KW-1185">Reference proteome</keyword>
<feature type="compositionally biased region" description="Low complexity" evidence="17">
    <location>
        <begin position="282"/>
        <end position="309"/>
    </location>
</feature>
<dbReference type="AlphaFoldDB" id="A0A401RQF4"/>
<dbReference type="InterPro" id="IPR058857">
    <property type="entry name" value="GAIN_ADGRG2/6"/>
</dbReference>
<evidence type="ECO:0000256" key="18">
    <source>
        <dbReference type="SAM" id="Phobius"/>
    </source>
</evidence>
<dbReference type="InterPro" id="IPR017981">
    <property type="entry name" value="GPCR_2-like_7TM"/>
</dbReference>
<evidence type="ECO:0000313" key="21">
    <source>
        <dbReference type="EMBL" id="GCC20418.1"/>
    </source>
</evidence>
<feature type="compositionally biased region" description="Polar residues" evidence="17">
    <location>
        <begin position="34"/>
        <end position="59"/>
    </location>
</feature>
<evidence type="ECO:0000313" key="22">
    <source>
        <dbReference type="Proteomes" id="UP000287033"/>
    </source>
</evidence>
<dbReference type="FunFam" id="1.20.1070.10:FF:000043">
    <property type="entry name" value="adhesion G-protein coupled receptor G2 isoform X1"/>
    <property type="match status" value="1"/>
</dbReference>
<name>A0A401RQF4_CHIPU</name>
<feature type="transmembrane region" description="Helical" evidence="18">
    <location>
        <begin position="644"/>
        <end position="667"/>
    </location>
</feature>
<dbReference type="OMA" id="YFCVIFI"/>
<dbReference type="PROSITE" id="PS50261">
    <property type="entry name" value="G_PROTEIN_RECEP_F2_4"/>
    <property type="match status" value="1"/>
</dbReference>
<sequence length="985" mass="106821">MNRTGNSFTKAAISPMTENTTTLTVTSSPPNTTENRMTLNGTSSPPNTAVNSSTVTGSSPPWDRTENRMTLNGTSSPPNTTGNSFTNAAISPVTVNSSTVTGSSPPWDRTENTTTLTETSSPPNTTENSTTLTGILSPQNTTGNSFTNATISPMTVNSSTVTGLLPPWDLTVNTMTATETPSPQNTTGNFISDMTTSPETVNMTITGTSSPQNTTGYSFTKMTISFGTGNPVINKTGSSGTGDPMLTNGTSSPQITTVNITTNTETSLPQITTVNNSLADGTSTTQNTTVYTTPSPRNTTGMTTATNRTSPSQIIPVNSTIIMMTPPLQNTTENGTETSPPQNTTVNSTIITMTPPVQNTTVNGTETSPPQNTTENPLMISPTDASAVALIVSQLEKILQQESINEGLAVTLINTISNLINASLDAVASSSNQILDIVDRIGEKLQFSTESINITSPFLALAVNKINATAFGGADFSISNITNLQDSLDEGSPQAGFAMIELPSSLFKNLSSEELDSVSRIQFSFHEKPTLFQDFNITNTSMLNSHIIASSVNANISISDLADPVKITFKNLQLAQDNLTVECVFWDFLKNNGSGGWNSQGCTTAQITSNQTVCECNHLTHFGVLLAISREPIIDRVQQRILSFITYVGCGLSSICLAMTLVTYLIFEKLRRDYPSKILINLCTALLFLNMVFLIDSWIAVYNIEGLCIAVAALLHYFLLASFTWMSLEALHMYLALVKVFNTYVRKYILKFCILGWGIPIVVVAIILGTGANGQHNYGSGSYGRDANTTLDEFCWINNDTTFYVAAVGYFCIMFLVNLSMFIVVLTQLCQIKSKKHHRNAQKSVFRDMRSVAGLTFLLGITWGFAFFAWGPVNLPFMYLFAIFNTLQGTFIFIFHCAIKENVQKEWRRHLCCGKLTLPEYSDWSITATNNTKKLQPVVQGMSLSSTSNNSLQSTSPLYPARDYSCHPNVNGEDNPEDKYISKAI</sequence>
<evidence type="ECO:0000256" key="1">
    <source>
        <dbReference type="ARBA" id="ARBA00004424"/>
    </source>
</evidence>
<feature type="compositionally biased region" description="Polar residues" evidence="17">
    <location>
        <begin position="134"/>
        <end position="146"/>
    </location>
</feature>
<evidence type="ECO:0000259" key="20">
    <source>
        <dbReference type="PROSITE" id="PS50261"/>
    </source>
</evidence>
<dbReference type="FunFam" id="2.60.220.50:FF:000003">
    <property type="entry name" value="adhesion G-protein coupled receptor G2 isoform X2"/>
    <property type="match status" value="1"/>
</dbReference>
<dbReference type="InterPro" id="IPR057244">
    <property type="entry name" value="GAIN_B"/>
</dbReference>
<organism evidence="21 22">
    <name type="scientific">Chiloscyllium punctatum</name>
    <name type="common">Brownbanded bambooshark</name>
    <name type="synonym">Hemiscyllium punctatum</name>
    <dbReference type="NCBI Taxonomy" id="137246"/>
    <lineage>
        <taxon>Eukaryota</taxon>
        <taxon>Metazoa</taxon>
        <taxon>Chordata</taxon>
        <taxon>Craniata</taxon>
        <taxon>Vertebrata</taxon>
        <taxon>Chondrichthyes</taxon>
        <taxon>Elasmobranchii</taxon>
        <taxon>Galeomorphii</taxon>
        <taxon>Galeoidea</taxon>
        <taxon>Orectolobiformes</taxon>
        <taxon>Hemiscylliidae</taxon>
        <taxon>Chiloscyllium</taxon>
    </lineage>
</organism>
<feature type="transmembrane region" description="Helical" evidence="18">
    <location>
        <begin position="707"/>
        <end position="728"/>
    </location>
</feature>
<evidence type="ECO:0000256" key="11">
    <source>
        <dbReference type="ARBA" id="ARBA00023170"/>
    </source>
</evidence>
<dbReference type="GO" id="GO:0016324">
    <property type="term" value="C:apical plasma membrane"/>
    <property type="evidence" value="ECO:0007669"/>
    <property type="project" value="UniProtKB-SubCell"/>
</dbReference>
<dbReference type="InterPro" id="IPR000832">
    <property type="entry name" value="GPCR_2_secretin-like"/>
</dbReference>
<feature type="transmembrane region" description="Helical" evidence="18">
    <location>
        <begin position="679"/>
        <end position="701"/>
    </location>
</feature>
<dbReference type="Pfam" id="PF01825">
    <property type="entry name" value="GPS"/>
    <property type="match status" value="1"/>
</dbReference>
<comment type="subcellular location">
    <subcellularLocation>
        <location evidence="1">Apical cell membrane</location>
        <topology evidence="1">Multi-pass membrane protein</topology>
    </subcellularLocation>
</comment>
<evidence type="ECO:0000256" key="15">
    <source>
        <dbReference type="ARBA" id="ARBA00083924"/>
    </source>
</evidence>
<comment type="caution">
    <text evidence="21">The sequence shown here is derived from an EMBL/GenBank/DDBJ whole genome shotgun (WGS) entry which is preliminary data.</text>
</comment>
<evidence type="ECO:0000256" key="13">
    <source>
        <dbReference type="ARBA" id="ARBA00023224"/>
    </source>
</evidence>